<dbReference type="CDD" id="cd16321">
    <property type="entry name" value="MraZ_C"/>
    <property type="match status" value="1"/>
</dbReference>
<evidence type="ECO:0000256" key="2">
    <source>
        <dbReference type="ARBA" id="ARBA00022490"/>
    </source>
</evidence>
<evidence type="ECO:0000256" key="5">
    <source>
        <dbReference type="ARBA" id="ARBA00023125"/>
    </source>
</evidence>
<evidence type="ECO:0000256" key="4">
    <source>
        <dbReference type="ARBA" id="ARBA00023015"/>
    </source>
</evidence>
<evidence type="ECO:0000256" key="1">
    <source>
        <dbReference type="ARBA" id="ARBA00013860"/>
    </source>
</evidence>
<keyword evidence="5 7" id="KW-0238">DNA-binding</keyword>
<name>A0A971M6F1_9BACT</name>
<dbReference type="CDD" id="cd16320">
    <property type="entry name" value="MraZ_N"/>
    <property type="match status" value="1"/>
</dbReference>
<comment type="similarity">
    <text evidence="7">Belongs to the MraZ family.</text>
</comment>
<evidence type="ECO:0000256" key="7">
    <source>
        <dbReference type="HAMAP-Rule" id="MF_01008"/>
    </source>
</evidence>
<evidence type="ECO:0000313" key="10">
    <source>
        <dbReference type="Proteomes" id="UP000777265"/>
    </source>
</evidence>
<dbReference type="NCBIfam" id="TIGR00242">
    <property type="entry name" value="division/cell wall cluster transcriptional repressor MraZ"/>
    <property type="match status" value="1"/>
</dbReference>
<dbReference type="GO" id="GO:2000143">
    <property type="term" value="P:negative regulation of DNA-templated transcription initiation"/>
    <property type="evidence" value="ECO:0007669"/>
    <property type="project" value="TreeGrafter"/>
</dbReference>
<dbReference type="GO" id="GO:0005737">
    <property type="term" value="C:cytoplasm"/>
    <property type="evidence" value="ECO:0007669"/>
    <property type="project" value="UniProtKB-UniRule"/>
</dbReference>
<reference evidence="9" key="1">
    <citation type="journal article" date="2020" name="Biotechnol. Biofuels">
        <title>New insights from the biogas microbiome by comprehensive genome-resolved metagenomics of nearly 1600 species originating from multiple anaerobic digesters.</title>
        <authorList>
            <person name="Campanaro S."/>
            <person name="Treu L."/>
            <person name="Rodriguez-R L.M."/>
            <person name="Kovalovszki A."/>
            <person name="Ziels R.M."/>
            <person name="Maus I."/>
            <person name="Zhu X."/>
            <person name="Kougias P.G."/>
            <person name="Basile A."/>
            <person name="Luo G."/>
            <person name="Schluter A."/>
            <person name="Konstantinidis K.T."/>
            <person name="Angelidaki I."/>
        </authorList>
    </citation>
    <scope>NUCLEOTIDE SEQUENCE</scope>
    <source>
        <strain evidence="9">AS06rmzACSIP_7</strain>
    </source>
</reference>
<dbReference type="AlphaFoldDB" id="A0A971M6F1"/>
<dbReference type="GO" id="GO:0003700">
    <property type="term" value="F:DNA-binding transcription factor activity"/>
    <property type="evidence" value="ECO:0007669"/>
    <property type="project" value="UniProtKB-UniRule"/>
</dbReference>
<sequence length="146" mass="16604">MFAGRYEYAIDDKSRVSIPAKFREVLSTSYDMRLILTNLDGCIVGYPFQEWLLIQEKTSNPGAIKKEARAFLRYFYSGISECPIDRLGRILIPQALKSDAMIRKDVVIIGMGKKIEIWAQERWAELVKKATSDPDQVADIVSELGL</sequence>
<dbReference type="InterPro" id="IPR035642">
    <property type="entry name" value="MraZ_N"/>
</dbReference>
<keyword evidence="2 7" id="KW-0963">Cytoplasm</keyword>
<dbReference type="InterPro" id="IPR003444">
    <property type="entry name" value="MraZ"/>
</dbReference>
<dbReference type="InterPro" id="IPR007159">
    <property type="entry name" value="SpoVT-AbrB_dom"/>
</dbReference>
<reference evidence="9" key="2">
    <citation type="submission" date="2020-01" db="EMBL/GenBank/DDBJ databases">
        <authorList>
            <person name="Campanaro S."/>
        </authorList>
    </citation>
    <scope>NUCLEOTIDE SEQUENCE</scope>
    <source>
        <strain evidence="9">AS06rmzACSIP_7</strain>
    </source>
</reference>
<dbReference type="PANTHER" id="PTHR34701">
    <property type="entry name" value="TRANSCRIPTIONAL REGULATOR MRAZ"/>
    <property type="match status" value="1"/>
</dbReference>
<dbReference type="InterPro" id="IPR038619">
    <property type="entry name" value="MraZ_sf"/>
</dbReference>
<accession>A0A971M6F1</accession>
<dbReference type="InterPro" id="IPR037914">
    <property type="entry name" value="SpoVT-AbrB_sf"/>
</dbReference>
<dbReference type="InterPro" id="IPR020603">
    <property type="entry name" value="MraZ_dom"/>
</dbReference>
<dbReference type="PANTHER" id="PTHR34701:SF1">
    <property type="entry name" value="TRANSCRIPTIONAL REGULATOR MRAZ"/>
    <property type="match status" value="1"/>
</dbReference>
<dbReference type="Gene3D" id="3.40.1550.20">
    <property type="entry name" value="Transcriptional regulator MraZ domain"/>
    <property type="match status" value="1"/>
</dbReference>
<dbReference type="Proteomes" id="UP000777265">
    <property type="component" value="Unassembled WGS sequence"/>
</dbReference>
<keyword evidence="3" id="KW-0677">Repeat</keyword>
<comment type="subcellular location">
    <subcellularLocation>
        <location evidence="7">Cytoplasm</location>
        <location evidence="7">Nucleoid</location>
    </subcellularLocation>
</comment>
<evidence type="ECO:0000313" key="9">
    <source>
        <dbReference type="EMBL" id="NLW36715.1"/>
    </source>
</evidence>
<dbReference type="InterPro" id="IPR035644">
    <property type="entry name" value="MraZ_C"/>
</dbReference>
<keyword evidence="4 7" id="KW-0805">Transcription regulation</keyword>
<dbReference type="Pfam" id="PF02381">
    <property type="entry name" value="MraZ"/>
    <property type="match status" value="2"/>
</dbReference>
<organism evidence="9 10">
    <name type="scientific">Syntrophorhabdus aromaticivorans</name>
    <dbReference type="NCBI Taxonomy" id="328301"/>
    <lineage>
        <taxon>Bacteria</taxon>
        <taxon>Pseudomonadati</taxon>
        <taxon>Thermodesulfobacteriota</taxon>
        <taxon>Syntrophorhabdia</taxon>
        <taxon>Syntrophorhabdales</taxon>
        <taxon>Syntrophorhabdaceae</taxon>
        <taxon>Syntrophorhabdus</taxon>
    </lineage>
</organism>
<protein>
    <recommendedName>
        <fullName evidence="1 7">Transcriptional regulator MraZ</fullName>
    </recommendedName>
</protein>
<dbReference type="SUPFAM" id="SSF89447">
    <property type="entry name" value="AbrB/MazE/MraZ-like"/>
    <property type="match status" value="1"/>
</dbReference>
<keyword evidence="6 7" id="KW-0804">Transcription</keyword>
<evidence type="ECO:0000259" key="8">
    <source>
        <dbReference type="PROSITE" id="PS51740"/>
    </source>
</evidence>
<dbReference type="PROSITE" id="PS51740">
    <property type="entry name" value="SPOVT_ABRB"/>
    <property type="match status" value="2"/>
</dbReference>
<feature type="domain" description="SpoVT-AbrB" evidence="8">
    <location>
        <begin position="5"/>
        <end position="50"/>
    </location>
</feature>
<dbReference type="GO" id="GO:0000976">
    <property type="term" value="F:transcription cis-regulatory region binding"/>
    <property type="evidence" value="ECO:0007669"/>
    <property type="project" value="TreeGrafter"/>
</dbReference>
<evidence type="ECO:0000256" key="3">
    <source>
        <dbReference type="ARBA" id="ARBA00022737"/>
    </source>
</evidence>
<evidence type="ECO:0000256" key="6">
    <source>
        <dbReference type="ARBA" id="ARBA00023163"/>
    </source>
</evidence>
<dbReference type="EMBL" id="JAAYEE010000286">
    <property type="protein sequence ID" value="NLW36715.1"/>
    <property type="molecule type" value="Genomic_DNA"/>
</dbReference>
<comment type="caution">
    <text evidence="9">The sequence shown here is derived from an EMBL/GenBank/DDBJ whole genome shotgun (WGS) entry which is preliminary data.</text>
</comment>
<comment type="subunit">
    <text evidence="7">Forms oligomers.</text>
</comment>
<proteinExistence type="inferred from homology"/>
<dbReference type="HAMAP" id="MF_01008">
    <property type="entry name" value="MraZ"/>
    <property type="match status" value="1"/>
</dbReference>
<dbReference type="GO" id="GO:0009295">
    <property type="term" value="C:nucleoid"/>
    <property type="evidence" value="ECO:0007669"/>
    <property type="project" value="UniProtKB-SubCell"/>
</dbReference>
<gene>
    <name evidence="7 9" type="primary">mraZ</name>
    <name evidence="9" type="ORF">GXY80_14755</name>
</gene>
<feature type="domain" description="SpoVT-AbrB" evidence="8">
    <location>
        <begin position="79"/>
        <end position="122"/>
    </location>
</feature>